<evidence type="ECO:0000256" key="2">
    <source>
        <dbReference type="SAM" id="SignalP"/>
    </source>
</evidence>
<feature type="domain" description="FIMAH" evidence="5">
    <location>
        <begin position="610"/>
        <end position="686"/>
    </location>
</feature>
<dbReference type="InterPro" id="IPR036452">
    <property type="entry name" value="Ribo_hydro-like"/>
</dbReference>
<dbReference type="InterPro" id="IPR013783">
    <property type="entry name" value="Ig-like_fold"/>
</dbReference>
<keyword evidence="2" id="KW-0732">Signal</keyword>
<dbReference type="InterPro" id="IPR006311">
    <property type="entry name" value="TAT_signal"/>
</dbReference>
<dbReference type="Gene3D" id="3.90.245.10">
    <property type="entry name" value="Ribonucleoside hydrolase-like"/>
    <property type="match status" value="1"/>
</dbReference>
<dbReference type="Gene3D" id="2.60.40.10">
    <property type="entry name" value="Immunoglobulins"/>
    <property type="match status" value="1"/>
</dbReference>
<feature type="region of interest" description="Disordered" evidence="1">
    <location>
        <begin position="430"/>
        <end position="455"/>
    </location>
</feature>
<reference evidence="6 7" key="1">
    <citation type="submission" date="2021-01" db="EMBL/GenBank/DDBJ databases">
        <title>Whole genome shotgun sequence of Plantactinospora mayteni NBRC 109088.</title>
        <authorList>
            <person name="Komaki H."/>
            <person name="Tamura T."/>
        </authorList>
    </citation>
    <scope>NUCLEOTIDE SEQUENCE [LARGE SCALE GENOMIC DNA]</scope>
    <source>
        <strain evidence="6 7">NBRC 109088</strain>
    </source>
</reference>
<dbReference type="InterPro" id="IPR048527">
    <property type="entry name" value="Sde182_C"/>
</dbReference>
<evidence type="ECO:0000256" key="1">
    <source>
        <dbReference type="SAM" id="MobiDB-lite"/>
    </source>
</evidence>
<proteinExistence type="predicted"/>
<keyword evidence="7" id="KW-1185">Reference proteome</keyword>
<feature type="domain" description="Cellulose-binding Sde182 nucleoside hydrolase-like" evidence="3">
    <location>
        <begin position="64"/>
        <end position="426"/>
    </location>
</feature>
<feature type="signal peptide" evidence="2">
    <location>
        <begin position="1"/>
        <end position="34"/>
    </location>
</feature>
<feature type="compositionally biased region" description="Basic and acidic residues" evidence="1">
    <location>
        <begin position="433"/>
        <end position="444"/>
    </location>
</feature>
<evidence type="ECO:0000313" key="6">
    <source>
        <dbReference type="EMBL" id="GIG93754.1"/>
    </source>
</evidence>
<evidence type="ECO:0000313" key="7">
    <source>
        <dbReference type="Proteomes" id="UP000621500"/>
    </source>
</evidence>
<comment type="caution">
    <text evidence="6">The sequence shown here is derived from an EMBL/GenBank/DDBJ whole genome shotgun (WGS) entry which is preliminary data.</text>
</comment>
<accession>A0ABQ4EGH2</accession>
<evidence type="ECO:0000259" key="3">
    <source>
        <dbReference type="Pfam" id="PF07632"/>
    </source>
</evidence>
<dbReference type="Pfam" id="PF22888">
    <property type="entry name" value="FIMAH"/>
    <property type="match status" value="1"/>
</dbReference>
<sequence length="700" mass="77459">MTTFSSRRRLHQRLVGLALVSGLLVGANGAAAFAAAGAGPSKSGLSESDRRTIEGQSQKKKINTILTTDGEHDDMASMVRYLAMADEFNTKGIILGSSAAGHHSGGTIYYPHGAEIMTPQQQGPNPSKWTKNFQIDETHYDDGTVKSRTYSQNRWTGSTWIPYYIDKYAEVYPNLVKHDPGYPRPEYLRSIYKYGNIKVVGEMDEVTEGSEWIKKTILENPNGQPLYIQHWGGTNTTARALRSIRDEYENTPEWPRILNKINKEVTLYLIWGDQAPTYDYYIAPNWPGIRTIMSQDLFFSLYRTWTQPQRHDAQTQSTWFSKAWTDTITQIGSPLTSESSIRTPYCYNNANLQNPTHKFYTPPVYTPPFTPADNFPFATWGDSGSCQTATDGKFDAEGDTGSYLYLIDNGLRSYGQPSWGSFAGRFGLSDPNRPNEYRDVKERSGSPNAGGSGFTPVVADVPPAGSTVLPKNWTFSRWVPDIQAEYSVHAQWSVADKYEDANHYPKSGVTSGLDVPVVPGRTVNLNGVAYDPDGDNLTYKWWRYADVDTLAGTGTIDLANTRNAKFTVPAYAKTGDTIHLIFEVSDSPSNPTYTSLKTYKRVVLTVISYAELSVAVQRWAHDGQLSADLAENQLAFVDKAREQTAAGKVQPADSALRAFLNRIGNANPKRASAEAKADLVALATTLQGVLREAGGIPADR</sequence>
<dbReference type="Proteomes" id="UP000621500">
    <property type="component" value="Unassembled WGS sequence"/>
</dbReference>
<evidence type="ECO:0000259" key="5">
    <source>
        <dbReference type="Pfam" id="PF22888"/>
    </source>
</evidence>
<dbReference type="Pfam" id="PF07632">
    <property type="entry name" value="Sde182_NH-like"/>
    <property type="match status" value="1"/>
</dbReference>
<feature type="region of interest" description="Disordered" evidence="1">
    <location>
        <begin position="37"/>
        <end position="57"/>
    </location>
</feature>
<gene>
    <name evidence="6" type="ORF">Pma05_03270</name>
</gene>
<feature type="compositionally biased region" description="Low complexity" evidence="1">
    <location>
        <begin position="37"/>
        <end position="46"/>
    </location>
</feature>
<dbReference type="InterPro" id="IPR054470">
    <property type="entry name" value="FIMAH_dom"/>
</dbReference>
<dbReference type="PROSITE" id="PS51318">
    <property type="entry name" value="TAT"/>
    <property type="match status" value="1"/>
</dbReference>
<dbReference type="EMBL" id="BONX01000002">
    <property type="protein sequence ID" value="GIG93754.1"/>
    <property type="molecule type" value="Genomic_DNA"/>
</dbReference>
<organism evidence="6 7">
    <name type="scientific">Plantactinospora mayteni</name>
    <dbReference type="NCBI Taxonomy" id="566021"/>
    <lineage>
        <taxon>Bacteria</taxon>
        <taxon>Bacillati</taxon>
        <taxon>Actinomycetota</taxon>
        <taxon>Actinomycetes</taxon>
        <taxon>Micromonosporales</taxon>
        <taxon>Micromonosporaceae</taxon>
        <taxon>Plantactinospora</taxon>
    </lineage>
</organism>
<dbReference type="RefSeq" id="WP_203855416.1">
    <property type="nucleotide sequence ID" value="NZ_BAAAZQ010000003.1"/>
</dbReference>
<feature type="chain" id="PRO_5045632687" description="DUF1593 domain-containing protein" evidence="2">
    <location>
        <begin position="35"/>
        <end position="700"/>
    </location>
</feature>
<evidence type="ECO:0008006" key="8">
    <source>
        <dbReference type="Google" id="ProtNLM"/>
    </source>
</evidence>
<dbReference type="InterPro" id="IPR011483">
    <property type="entry name" value="Sde182_NH-like"/>
</dbReference>
<name>A0ABQ4EGH2_9ACTN</name>
<protein>
    <recommendedName>
        <fullName evidence="8">DUF1593 domain-containing protein</fullName>
    </recommendedName>
</protein>
<evidence type="ECO:0000259" key="4">
    <source>
        <dbReference type="Pfam" id="PF21027"/>
    </source>
</evidence>
<feature type="domain" description="Cellulose-binding Sde182 C-terminal" evidence="4">
    <location>
        <begin position="523"/>
        <end position="606"/>
    </location>
</feature>
<dbReference type="Pfam" id="PF21027">
    <property type="entry name" value="Sde0182_C"/>
    <property type="match status" value="1"/>
</dbReference>